<keyword evidence="5" id="KW-0812">Transmembrane</keyword>
<dbReference type="GO" id="GO:0000139">
    <property type="term" value="C:Golgi membrane"/>
    <property type="evidence" value="ECO:0007669"/>
    <property type="project" value="UniProtKB-SubCell"/>
</dbReference>
<evidence type="ECO:0000256" key="3">
    <source>
        <dbReference type="ARBA" id="ARBA00022676"/>
    </source>
</evidence>
<keyword evidence="9" id="KW-0472">Membrane</keyword>
<dbReference type="Gene3D" id="3.60.10.10">
    <property type="entry name" value="Endonuclease/exonuclease/phosphatase"/>
    <property type="match status" value="1"/>
</dbReference>
<keyword evidence="4" id="KW-0808">Transferase</keyword>
<name>A0A183T0J0_SCHSO</name>
<evidence type="ECO:0000256" key="6">
    <source>
        <dbReference type="ARBA" id="ARBA00022968"/>
    </source>
</evidence>
<evidence type="ECO:0000256" key="9">
    <source>
        <dbReference type="ARBA" id="ARBA00023136"/>
    </source>
</evidence>
<keyword evidence="3" id="KW-0328">Glycosyltransferase</keyword>
<dbReference type="InterPro" id="IPR036691">
    <property type="entry name" value="Endo/exonu/phosph_ase_sf"/>
</dbReference>
<keyword evidence="6" id="KW-0735">Signal-anchor</keyword>
<reference evidence="12" key="1">
    <citation type="submission" date="2016-06" db="UniProtKB">
        <authorList>
            <consortium name="WormBaseParasite"/>
        </authorList>
    </citation>
    <scope>IDENTIFICATION</scope>
</reference>
<dbReference type="PANTHER" id="PTHR11214:SF314">
    <property type="entry name" value="HEXOSYLTRANSFERASE"/>
    <property type="match status" value="1"/>
</dbReference>
<evidence type="ECO:0000256" key="2">
    <source>
        <dbReference type="ARBA" id="ARBA00008661"/>
    </source>
</evidence>
<comment type="subcellular location">
    <subcellularLocation>
        <location evidence="1">Golgi apparatus membrane</location>
        <topology evidence="1">Single-pass type II membrane protein</topology>
    </subcellularLocation>
</comment>
<dbReference type="PANTHER" id="PTHR11214">
    <property type="entry name" value="BETA-1,3-N-ACETYLGLUCOSAMINYLTRANSFERASE"/>
    <property type="match status" value="1"/>
</dbReference>
<dbReference type="OrthoDB" id="2139606at2759"/>
<dbReference type="GO" id="GO:0016758">
    <property type="term" value="F:hexosyltransferase activity"/>
    <property type="evidence" value="ECO:0007669"/>
    <property type="project" value="InterPro"/>
</dbReference>
<comment type="similarity">
    <text evidence="2">Belongs to the glycosyltransferase 31 family.</text>
</comment>
<evidence type="ECO:0000256" key="8">
    <source>
        <dbReference type="ARBA" id="ARBA00023034"/>
    </source>
</evidence>
<accession>A0A183T0J0</accession>
<reference evidence="10 11" key="2">
    <citation type="submission" date="2018-11" db="EMBL/GenBank/DDBJ databases">
        <authorList>
            <consortium name="Pathogen Informatics"/>
        </authorList>
    </citation>
    <scope>NUCLEOTIDE SEQUENCE [LARGE SCALE GENOMIC DNA]</scope>
    <source>
        <strain evidence="10 11">NST_G2</strain>
    </source>
</reference>
<dbReference type="STRING" id="70667.A0A183T0J0"/>
<dbReference type="GO" id="GO:0006493">
    <property type="term" value="P:protein O-linked glycosylation"/>
    <property type="evidence" value="ECO:0007669"/>
    <property type="project" value="TreeGrafter"/>
</dbReference>
<dbReference type="Pfam" id="PF01762">
    <property type="entry name" value="Galactosyl_T"/>
    <property type="match status" value="1"/>
</dbReference>
<dbReference type="Proteomes" id="UP000275846">
    <property type="component" value="Unassembled WGS sequence"/>
</dbReference>
<evidence type="ECO:0000313" key="12">
    <source>
        <dbReference type="WBParaSite" id="SSLN_0001036101-mRNA-1"/>
    </source>
</evidence>
<evidence type="ECO:0000256" key="1">
    <source>
        <dbReference type="ARBA" id="ARBA00004323"/>
    </source>
</evidence>
<evidence type="ECO:0000256" key="4">
    <source>
        <dbReference type="ARBA" id="ARBA00022679"/>
    </source>
</evidence>
<dbReference type="AlphaFoldDB" id="A0A183T0J0"/>
<dbReference type="WBParaSite" id="SSLN_0001036101-mRNA-1">
    <property type="protein sequence ID" value="SSLN_0001036101-mRNA-1"/>
    <property type="gene ID" value="SSLN_0001036101"/>
</dbReference>
<evidence type="ECO:0000313" key="11">
    <source>
        <dbReference type="Proteomes" id="UP000275846"/>
    </source>
</evidence>
<evidence type="ECO:0000256" key="7">
    <source>
        <dbReference type="ARBA" id="ARBA00022989"/>
    </source>
</evidence>
<gene>
    <name evidence="10" type="ORF">SSLN_LOCUS9988</name>
</gene>
<organism evidence="12">
    <name type="scientific">Schistocephalus solidus</name>
    <name type="common">Tapeworm</name>
    <dbReference type="NCBI Taxonomy" id="70667"/>
    <lineage>
        <taxon>Eukaryota</taxon>
        <taxon>Metazoa</taxon>
        <taxon>Spiralia</taxon>
        <taxon>Lophotrochozoa</taxon>
        <taxon>Platyhelminthes</taxon>
        <taxon>Cestoda</taxon>
        <taxon>Eucestoda</taxon>
        <taxon>Diphyllobothriidea</taxon>
        <taxon>Diphyllobothriidae</taxon>
        <taxon>Schistocephalus</taxon>
    </lineage>
</organism>
<sequence>MLRMLSEAYFSHQRMVSDFEATLIQDSSKKCQFRWSYLPERNPDGAYNLSFRYCIDPLQRVAKYVTFPLNRINKKSQGHNISFAEMTQIPDTDWKRPMHPGVFLLYPQGLALREVINNYRKTGFVPEHPINSPSIKLLKVSTSVCPPEEGNGYKRAYNHDLVVIVKSAVYNFEDRRKFRRLYAHLRKESVKLPYRIGIVFFMGIPTSAQGNVFQRDGFNVTLPGRAGNSLINLRRHRDDTQNRLKEELQQHDDLVVGDFEDTYFNLSLKLHHAFVWAARFCRGRPGFLFLDDDFAFHEKNLLAALAKLPANWRRTVSISITRWSSPTVRPNMKMPGQKWALSKAEIPWPEHAPYSNGYFYMLGYDHVADLALAMFFTKPIPIDDVWLGLVMQRIDVQFQLPAGFTYALKPQANVSGWVQVSEPRMQIDVVVDTVCVSVPNFKELPCLFGACHGDHFSSLQIKAVVTVDGVRKHEGQGITSTDGQFMFVQAGPKLWTRSAGGGGAGYTFFLSSRPKAERRDAGVAFAIWNDIVGRLPCLPQGQILRGPARPAGDFVGYVDKLIVLGAFNARVGTDHAAWQGVLDPHGHGSCNDNGLLLQRTCAEHCLLLINTFFCLPTREKGTCMHPRSRRWHLLDYVLVRRRDQQDVLVTKAIRDADGWRDQRFITEKLEDLHAPADNATVETRWCQLRNVIQSTALEVLGRARRKHQDWFDDNDAGISNLLAEKNGLHKAYIDLRTDATKAAFIRCRRLVQQRLREMQDAWMIRKAEEIQAISDAAIDWLPEVDTNNDLDLPPS</sequence>
<proteinExistence type="inferred from homology"/>
<protein>
    <submittedName>
        <fullName evidence="12">Hexosyltransferase</fullName>
    </submittedName>
</protein>
<keyword evidence="11" id="KW-1185">Reference proteome</keyword>
<evidence type="ECO:0000313" key="10">
    <source>
        <dbReference type="EMBL" id="VDL96373.1"/>
    </source>
</evidence>
<keyword evidence="8" id="KW-0333">Golgi apparatus</keyword>
<evidence type="ECO:0000256" key="5">
    <source>
        <dbReference type="ARBA" id="ARBA00022692"/>
    </source>
</evidence>
<keyword evidence="7" id="KW-1133">Transmembrane helix</keyword>
<dbReference type="EMBL" id="UYSU01035585">
    <property type="protein sequence ID" value="VDL96373.1"/>
    <property type="molecule type" value="Genomic_DNA"/>
</dbReference>
<dbReference type="InterPro" id="IPR002659">
    <property type="entry name" value="Glyco_trans_31"/>
</dbReference>